<proteinExistence type="predicted"/>
<dbReference type="Gene3D" id="3.60.10.10">
    <property type="entry name" value="Endonuclease/exonuclease/phosphatase"/>
    <property type="match status" value="1"/>
</dbReference>
<sequence>MELKKQFKISLTTCNVLYEPYYKRWIKDRQFLMPFEKRIQAFELNKNFFNSNDIVCFQEFPYSKDNKNEQSKNSFKKKAKEIFPKNEFKHIKDPQAKSDGLYSVIKSSTFDLIKSEIITFEKSDDIYVGTKRIQFLSLCLHEKPECTFGIINTHLPFVKHWFQSSEENSRKLFHQLLDIKSKNNDIQNWIVCGDFNFNILGKLKSRYSLLIEESCFDPKKGWKNIVSDFGFSEKSTSVNHELEMNDYILWNSQFLFASSVTQIPEDLEHLVKHFNKTENPWFYDDYFSDHSAVKIEFDFQN</sequence>
<dbReference type="AlphaFoldDB" id="A0A9Q0L806"/>
<gene>
    <name evidence="1" type="ORF">M0811_02728</name>
</gene>
<reference evidence="1" key="1">
    <citation type="submission" date="2022-10" db="EMBL/GenBank/DDBJ databases">
        <title>Novel sulphate-reducing endosymbionts in the free-living metamonad Anaeramoeba.</title>
        <authorList>
            <person name="Jerlstrom-Hultqvist J."/>
            <person name="Cepicka I."/>
            <person name="Gallot-Lavallee L."/>
            <person name="Salas-Leiva D."/>
            <person name="Curtis B.A."/>
            <person name="Zahonova K."/>
            <person name="Pipaliya S."/>
            <person name="Dacks J."/>
            <person name="Roger A.J."/>
        </authorList>
    </citation>
    <scope>NUCLEOTIDE SEQUENCE</scope>
    <source>
        <strain evidence="1">BMAN</strain>
    </source>
</reference>
<dbReference type="GO" id="GO:0003824">
    <property type="term" value="F:catalytic activity"/>
    <property type="evidence" value="ECO:0007669"/>
    <property type="project" value="InterPro"/>
</dbReference>
<dbReference type="EMBL" id="JAPDFW010000125">
    <property type="protein sequence ID" value="KAJ5067540.1"/>
    <property type="molecule type" value="Genomic_DNA"/>
</dbReference>
<evidence type="ECO:0000313" key="1">
    <source>
        <dbReference type="EMBL" id="KAJ5067540.1"/>
    </source>
</evidence>
<name>A0A9Q0L806_ANAIG</name>
<organism evidence="1 2">
    <name type="scientific">Anaeramoeba ignava</name>
    <name type="common">Anaerobic marine amoeba</name>
    <dbReference type="NCBI Taxonomy" id="1746090"/>
    <lineage>
        <taxon>Eukaryota</taxon>
        <taxon>Metamonada</taxon>
        <taxon>Anaeramoebidae</taxon>
        <taxon>Anaeramoeba</taxon>
    </lineage>
</organism>
<keyword evidence="2" id="KW-1185">Reference proteome</keyword>
<dbReference type="SUPFAM" id="SSF56219">
    <property type="entry name" value="DNase I-like"/>
    <property type="match status" value="1"/>
</dbReference>
<accession>A0A9Q0L806</accession>
<dbReference type="Proteomes" id="UP001149090">
    <property type="component" value="Unassembled WGS sequence"/>
</dbReference>
<comment type="caution">
    <text evidence="1">The sequence shown here is derived from an EMBL/GenBank/DDBJ whole genome shotgun (WGS) entry which is preliminary data.</text>
</comment>
<dbReference type="InterPro" id="IPR036691">
    <property type="entry name" value="Endo/exonu/phosph_ase_sf"/>
</dbReference>
<evidence type="ECO:0000313" key="2">
    <source>
        <dbReference type="Proteomes" id="UP001149090"/>
    </source>
</evidence>
<protein>
    <submittedName>
        <fullName evidence="1">Carbon catabolite repressor protein</fullName>
    </submittedName>
</protein>